<evidence type="ECO:0000313" key="1">
    <source>
        <dbReference type="EMBL" id="CAI9612389.1"/>
    </source>
</evidence>
<evidence type="ECO:0008006" key="3">
    <source>
        <dbReference type="Google" id="ProtNLM"/>
    </source>
</evidence>
<dbReference type="EMBL" id="CATNWA010019295">
    <property type="protein sequence ID" value="CAI9612389.1"/>
    <property type="molecule type" value="Genomic_DNA"/>
</dbReference>
<keyword evidence="2" id="KW-1185">Reference proteome</keyword>
<proteinExistence type="predicted"/>
<name>A0ABN9GSF5_9NEOB</name>
<sequence>MVPTVKHGGGHCPSVGMHVLLYIEREDATVTPCPWSSCTFPMVNDPKHTSNATVAFLKKSRVKVVQWPSVSPKLNPMVHLWGIL</sequence>
<protein>
    <recommendedName>
        <fullName evidence="3">Tc1-like transposase DDE domain-containing protein</fullName>
    </recommendedName>
</protein>
<gene>
    <name evidence="1" type="ORF">SPARVUS_LOCUS14705551</name>
</gene>
<dbReference type="InterPro" id="IPR036397">
    <property type="entry name" value="RNaseH_sf"/>
</dbReference>
<feature type="non-terminal residue" evidence="1">
    <location>
        <position position="84"/>
    </location>
</feature>
<comment type="caution">
    <text evidence="1">The sequence shown here is derived from an EMBL/GenBank/DDBJ whole genome shotgun (WGS) entry which is preliminary data.</text>
</comment>
<dbReference type="Gene3D" id="3.30.420.10">
    <property type="entry name" value="Ribonuclease H-like superfamily/Ribonuclease H"/>
    <property type="match status" value="1"/>
</dbReference>
<evidence type="ECO:0000313" key="2">
    <source>
        <dbReference type="Proteomes" id="UP001162483"/>
    </source>
</evidence>
<organism evidence="1 2">
    <name type="scientific">Staurois parvus</name>
    <dbReference type="NCBI Taxonomy" id="386267"/>
    <lineage>
        <taxon>Eukaryota</taxon>
        <taxon>Metazoa</taxon>
        <taxon>Chordata</taxon>
        <taxon>Craniata</taxon>
        <taxon>Vertebrata</taxon>
        <taxon>Euteleostomi</taxon>
        <taxon>Amphibia</taxon>
        <taxon>Batrachia</taxon>
        <taxon>Anura</taxon>
        <taxon>Neobatrachia</taxon>
        <taxon>Ranoidea</taxon>
        <taxon>Ranidae</taxon>
        <taxon>Staurois</taxon>
    </lineage>
</organism>
<dbReference type="Proteomes" id="UP001162483">
    <property type="component" value="Unassembled WGS sequence"/>
</dbReference>
<accession>A0ABN9GSF5</accession>
<reference evidence="1" key="1">
    <citation type="submission" date="2023-05" db="EMBL/GenBank/DDBJ databases">
        <authorList>
            <person name="Stuckert A."/>
        </authorList>
    </citation>
    <scope>NUCLEOTIDE SEQUENCE</scope>
</reference>